<dbReference type="EMBL" id="BARU01004291">
    <property type="protein sequence ID" value="GAH19443.1"/>
    <property type="molecule type" value="Genomic_DNA"/>
</dbReference>
<reference evidence="1" key="1">
    <citation type="journal article" date="2014" name="Front. Microbiol.">
        <title>High frequency of phylogenetically diverse reductive dehalogenase-homologous genes in deep subseafloor sedimentary metagenomes.</title>
        <authorList>
            <person name="Kawai M."/>
            <person name="Futagami T."/>
            <person name="Toyoda A."/>
            <person name="Takaki Y."/>
            <person name="Nishi S."/>
            <person name="Hori S."/>
            <person name="Arai W."/>
            <person name="Tsubouchi T."/>
            <person name="Morono Y."/>
            <person name="Uchiyama I."/>
            <person name="Ito T."/>
            <person name="Fujiyama A."/>
            <person name="Inagaki F."/>
            <person name="Takami H."/>
        </authorList>
    </citation>
    <scope>NUCLEOTIDE SEQUENCE</scope>
    <source>
        <strain evidence="1">Expedition CK06-06</strain>
    </source>
</reference>
<name>X1FF84_9ZZZZ</name>
<protein>
    <submittedName>
        <fullName evidence="1">Uncharacterized protein</fullName>
    </submittedName>
</protein>
<evidence type="ECO:0000313" key="1">
    <source>
        <dbReference type="EMBL" id="GAH19443.1"/>
    </source>
</evidence>
<comment type="caution">
    <text evidence="1">The sequence shown here is derived from an EMBL/GenBank/DDBJ whole genome shotgun (WGS) entry which is preliminary data.</text>
</comment>
<organism evidence="1">
    <name type="scientific">marine sediment metagenome</name>
    <dbReference type="NCBI Taxonomy" id="412755"/>
    <lineage>
        <taxon>unclassified sequences</taxon>
        <taxon>metagenomes</taxon>
        <taxon>ecological metagenomes</taxon>
    </lineage>
</organism>
<accession>X1FF84</accession>
<dbReference type="AlphaFoldDB" id="X1FF84"/>
<sequence length="125" mass="13085">MPRASSGQDTGLNTNPRRYEKDNGFYSEVVARAAGATALWTIATAPARTAGQDTTIYTLEISNPTAAAVTGWLEIGGVAITVPFHIATLDSITIDYVGGFNTGDADIDCNADVNDVIFSIKGTEA</sequence>
<proteinExistence type="predicted"/>
<gene>
    <name evidence="1" type="ORF">S03H2_08725</name>
</gene>